<dbReference type="InterPro" id="IPR029492">
    <property type="entry name" value="DUF4435"/>
</dbReference>
<dbReference type="EMBL" id="WHNX01000008">
    <property type="protein sequence ID" value="MPW25512.1"/>
    <property type="molecule type" value="Genomic_DNA"/>
</dbReference>
<reference evidence="2 3" key="1">
    <citation type="submission" date="2019-10" db="EMBL/GenBank/DDBJ databases">
        <title>Alkalibaculum tamaniensis sp.nov., a new alkaliphilic acetogen, isolated on methoxylated aromatics from a mud volcano.</title>
        <authorList>
            <person name="Khomyakova M.A."/>
            <person name="Merkel A.Y."/>
            <person name="Bonch-Osmolovskaya E.A."/>
            <person name="Slobodkin A.I."/>
        </authorList>
    </citation>
    <scope>NUCLEOTIDE SEQUENCE [LARGE SCALE GENOMIC DNA]</scope>
    <source>
        <strain evidence="2 3">M08DMB</strain>
    </source>
</reference>
<feature type="domain" description="DUF4435" evidence="1">
    <location>
        <begin position="30"/>
        <end position="266"/>
    </location>
</feature>
<gene>
    <name evidence="2" type="ORF">GC105_06895</name>
</gene>
<sequence length="336" mass="40475">MNIQEIKDAREKGVTAYTRFCLDKEYHNKKIFCFFEGEDYKYYNPRIEKYMQIDYHQIIYYSCGGRREVLKVHRKIKKDEVYNNVKKVYFIDRDFVPECIEDFDVYQTPCYSIENFYTSLTSFKKILNREFGINIHEKDFEKCVNDFEKVHLLFHETTKFLNAWICGQRKFEKVTNNKNVLKLREFKIASLFNKINIDNIECKCDIDLEKVHEKFPNCEKIPSEKIEELLINFKDKDLQQIFRGKFELDFLKKIIEDLVQKNNDRKYFEKYRVCISINPYINTLSSLNEYADTPDCLIKFLKSYTNTNTNSNSNTYSIEVEKTKKYISTKVQESIM</sequence>
<keyword evidence="3" id="KW-1185">Reference proteome</keyword>
<evidence type="ECO:0000313" key="3">
    <source>
        <dbReference type="Proteomes" id="UP000440004"/>
    </source>
</evidence>
<name>A0A6A7K819_9FIRM</name>
<evidence type="ECO:0000313" key="2">
    <source>
        <dbReference type="EMBL" id="MPW25512.1"/>
    </source>
</evidence>
<evidence type="ECO:0000259" key="1">
    <source>
        <dbReference type="Pfam" id="PF14491"/>
    </source>
</evidence>
<organism evidence="2 3">
    <name type="scientific">Alkalibaculum sporogenes</name>
    <dbReference type="NCBI Taxonomy" id="2655001"/>
    <lineage>
        <taxon>Bacteria</taxon>
        <taxon>Bacillati</taxon>
        <taxon>Bacillota</taxon>
        <taxon>Clostridia</taxon>
        <taxon>Eubacteriales</taxon>
        <taxon>Eubacteriaceae</taxon>
        <taxon>Alkalibaculum</taxon>
    </lineage>
</organism>
<protein>
    <submittedName>
        <fullName evidence="2">DUF4435 domain-containing protein</fullName>
    </submittedName>
</protein>
<accession>A0A6A7K819</accession>
<dbReference type="Proteomes" id="UP000440004">
    <property type="component" value="Unassembled WGS sequence"/>
</dbReference>
<dbReference type="Pfam" id="PF14491">
    <property type="entry name" value="DUF4435"/>
    <property type="match status" value="1"/>
</dbReference>
<dbReference type="RefSeq" id="WP_152803051.1">
    <property type="nucleotide sequence ID" value="NZ_WHNX01000008.1"/>
</dbReference>
<comment type="caution">
    <text evidence="2">The sequence shown here is derived from an EMBL/GenBank/DDBJ whole genome shotgun (WGS) entry which is preliminary data.</text>
</comment>
<dbReference type="AlphaFoldDB" id="A0A6A7K819"/>
<proteinExistence type="predicted"/>